<sequence>MENQSEKRHFDMGSLRNNLPQKPGLSMYYSGKSQSFTCILDVRNVEDLKKQEHPNAKKRKKYPKTKEMHHHHHHYMPYPCQRVSSRAHCNSPYIGI</sequence>
<dbReference type="PANTHER" id="PTHR33172:SF38">
    <property type="entry name" value="GENOME ASSEMBLY, CHROMOSOME: A01"/>
    <property type="match status" value="1"/>
</dbReference>
<accession>A0A0D2PYQ0</accession>
<feature type="region of interest" description="Disordered" evidence="3">
    <location>
        <begin position="49"/>
        <end position="72"/>
    </location>
</feature>
<comment type="subcellular location">
    <subcellularLocation>
        <location evidence="1">Nucleus</location>
    </subcellularLocation>
</comment>
<evidence type="ECO:0000256" key="3">
    <source>
        <dbReference type="SAM" id="MobiDB-lite"/>
    </source>
</evidence>
<gene>
    <name evidence="4" type="ORF">B456_002G005100</name>
</gene>
<dbReference type="eggNOG" id="ENOG502S7SF">
    <property type="taxonomic scope" value="Eukaryota"/>
</dbReference>
<evidence type="ECO:0000256" key="1">
    <source>
        <dbReference type="ARBA" id="ARBA00004123"/>
    </source>
</evidence>
<dbReference type="GO" id="GO:0005634">
    <property type="term" value="C:nucleus"/>
    <property type="evidence" value="ECO:0007669"/>
    <property type="project" value="UniProtKB-SubCell"/>
</dbReference>
<name>A0A0D2PYQ0_GOSRA</name>
<dbReference type="OMA" id="CMEDVHS"/>
<evidence type="ECO:0000256" key="2">
    <source>
        <dbReference type="ARBA" id="ARBA00023242"/>
    </source>
</evidence>
<dbReference type="Gramene" id="KJB12194">
    <property type="protein sequence ID" value="KJB12194"/>
    <property type="gene ID" value="B456_002G005100"/>
</dbReference>
<dbReference type="InterPro" id="IPR051992">
    <property type="entry name" value="OxStress_Response_Reg"/>
</dbReference>
<proteinExistence type="predicted"/>
<evidence type="ECO:0000313" key="5">
    <source>
        <dbReference type="Proteomes" id="UP000032304"/>
    </source>
</evidence>
<feature type="compositionally biased region" description="Basic residues" evidence="3">
    <location>
        <begin position="56"/>
        <end position="72"/>
    </location>
</feature>
<dbReference type="AlphaFoldDB" id="A0A0D2PYQ0"/>
<organism evidence="4 5">
    <name type="scientific">Gossypium raimondii</name>
    <name type="common">Peruvian cotton</name>
    <name type="synonym">Gossypium klotzschianum subsp. raimondii</name>
    <dbReference type="NCBI Taxonomy" id="29730"/>
    <lineage>
        <taxon>Eukaryota</taxon>
        <taxon>Viridiplantae</taxon>
        <taxon>Streptophyta</taxon>
        <taxon>Embryophyta</taxon>
        <taxon>Tracheophyta</taxon>
        <taxon>Spermatophyta</taxon>
        <taxon>Magnoliopsida</taxon>
        <taxon>eudicotyledons</taxon>
        <taxon>Gunneridae</taxon>
        <taxon>Pentapetalae</taxon>
        <taxon>rosids</taxon>
        <taxon>malvids</taxon>
        <taxon>Malvales</taxon>
        <taxon>Malvaceae</taxon>
        <taxon>Malvoideae</taxon>
        <taxon>Gossypium</taxon>
    </lineage>
</organism>
<reference evidence="4 5" key="1">
    <citation type="journal article" date="2012" name="Nature">
        <title>Repeated polyploidization of Gossypium genomes and the evolution of spinnable cotton fibres.</title>
        <authorList>
            <person name="Paterson A.H."/>
            <person name="Wendel J.F."/>
            <person name="Gundlach H."/>
            <person name="Guo H."/>
            <person name="Jenkins J."/>
            <person name="Jin D."/>
            <person name="Llewellyn D."/>
            <person name="Showmaker K.C."/>
            <person name="Shu S."/>
            <person name="Udall J."/>
            <person name="Yoo M.J."/>
            <person name="Byers R."/>
            <person name="Chen W."/>
            <person name="Doron-Faigenboim A."/>
            <person name="Duke M.V."/>
            <person name="Gong L."/>
            <person name="Grimwood J."/>
            <person name="Grover C."/>
            <person name="Grupp K."/>
            <person name="Hu G."/>
            <person name="Lee T.H."/>
            <person name="Li J."/>
            <person name="Lin L."/>
            <person name="Liu T."/>
            <person name="Marler B.S."/>
            <person name="Page J.T."/>
            <person name="Roberts A.W."/>
            <person name="Romanel E."/>
            <person name="Sanders W.S."/>
            <person name="Szadkowski E."/>
            <person name="Tan X."/>
            <person name="Tang H."/>
            <person name="Xu C."/>
            <person name="Wang J."/>
            <person name="Wang Z."/>
            <person name="Zhang D."/>
            <person name="Zhang L."/>
            <person name="Ashrafi H."/>
            <person name="Bedon F."/>
            <person name="Bowers J.E."/>
            <person name="Brubaker C.L."/>
            <person name="Chee P.W."/>
            <person name="Das S."/>
            <person name="Gingle A.R."/>
            <person name="Haigler C.H."/>
            <person name="Harker D."/>
            <person name="Hoffmann L.V."/>
            <person name="Hovav R."/>
            <person name="Jones D.C."/>
            <person name="Lemke C."/>
            <person name="Mansoor S."/>
            <person name="ur Rahman M."/>
            <person name="Rainville L.N."/>
            <person name="Rambani A."/>
            <person name="Reddy U.K."/>
            <person name="Rong J.K."/>
            <person name="Saranga Y."/>
            <person name="Scheffler B.E."/>
            <person name="Scheffler J.A."/>
            <person name="Stelly D.M."/>
            <person name="Triplett B.A."/>
            <person name="Van Deynze A."/>
            <person name="Vaslin M.F."/>
            <person name="Waghmare V.N."/>
            <person name="Walford S.A."/>
            <person name="Wright R.J."/>
            <person name="Zaki E.A."/>
            <person name="Zhang T."/>
            <person name="Dennis E.S."/>
            <person name="Mayer K.F."/>
            <person name="Peterson D.G."/>
            <person name="Rokhsar D.S."/>
            <person name="Wang X."/>
            <person name="Schmutz J."/>
        </authorList>
    </citation>
    <scope>NUCLEOTIDE SEQUENCE [LARGE SCALE GENOMIC DNA]</scope>
</reference>
<dbReference type="Proteomes" id="UP000032304">
    <property type="component" value="Chromosome 2"/>
</dbReference>
<dbReference type="PANTHER" id="PTHR33172">
    <property type="entry name" value="OS08G0516900 PROTEIN"/>
    <property type="match status" value="1"/>
</dbReference>
<feature type="compositionally biased region" description="Basic and acidic residues" evidence="3">
    <location>
        <begin position="1"/>
        <end position="11"/>
    </location>
</feature>
<feature type="region of interest" description="Disordered" evidence="3">
    <location>
        <begin position="1"/>
        <end position="23"/>
    </location>
</feature>
<dbReference type="STRING" id="29730.A0A0D2PYQ0"/>
<keyword evidence="5" id="KW-1185">Reference proteome</keyword>
<keyword evidence="2" id="KW-0539">Nucleus</keyword>
<protein>
    <submittedName>
        <fullName evidence="4">Uncharacterized protein</fullName>
    </submittedName>
</protein>
<dbReference type="EMBL" id="CM001741">
    <property type="protein sequence ID" value="KJB12194.1"/>
    <property type="molecule type" value="Genomic_DNA"/>
</dbReference>
<evidence type="ECO:0000313" key="4">
    <source>
        <dbReference type="EMBL" id="KJB12194.1"/>
    </source>
</evidence>
<dbReference type="GO" id="GO:0006950">
    <property type="term" value="P:response to stress"/>
    <property type="evidence" value="ECO:0007669"/>
    <property type="project" value="UniProtKB-ARBA"/>
</dbReference>